<keyword evidence="3 7" id="KW-0521">NADP</keyword>
<comment type="caution">
    <text evidence="7">Lacks conserved residue(s) required for the propagation of feature annotation.</text>
</comment>
<feature type="binding site" evidence="7">
    <location>
        <position position="284"/>
    </location>
    <ligand>
        <name>substrate</name>
    </ligand>
</feature>
<protein>
    <recommendedName>
        <fullName evidence="7">4-hydroxythreonine-4-phosphate dehydrogenase</fullName>
        <ecNumber evidence="7">1.1.1.262</ecNumber>
    </recommendedName>
    <alternativeName>
        <fullName evidence="7">4-(phosphohydroxy)-L-threonine dehydrogenase</fullName>
    </alternativeName>
</protein>
<dbReference type="PANTHER" id="PTHR30004">
    <property type="entry name" value="4-HYDROXYTHREONINE-4-PHOSPHATE DEHYDROGENASE"/>
    <property type="match status" value="1"/>
</dbReference>
<keyword evidence="5 7" id="KW-0520">NAD</keyword>
<dbReference type="Pfam" id="PF04166">
    <property type="entry name" value="PdxA"/>
    <property type="match status" value="1"/>
</dbReference>
<comment type="similarity">
    <text evidence="7">Belongs to the PdxA family.</text>
</comment>
<comment type="cofactor">
    <cofactor evidence="7">
        <name>Zn(2+)</name>
        <dbReference type="ChEBI" id="CHEBI:29105"/>
    </cofactor>
    <cofactor evidence="7">
        <name>Mg(2+)</name>
        <dbReference type="ChEBI" id="CHEBI:18420"/>
    </cofactor>
    <cofactor evidence="7">
        <name>Co(2+)</name>
        <dbReference type="ChEBI" id="CHEBI:48828"/>
    </cofactor>
    <text evidence="7">Binds 1 divalent metal cation per subunit. Can use ions such as Zn(2+), Mg(2+) or Co(2+).</text>
</comment>
<proteinExistence type="inferred from homology"/>
<keyword evidence="7" id="KW-0862">Zinc</keyword>
<comment type="subunit">
    <text evidence="7">Homodimer.</text>
</comment>
<reference evidence="8 9" key="1">
    <citation type="submission" date="2020-08" db="EMBL/GenBank/DDBJ databases">
        <title>Genomic Encyclopedia of Type Strains, Phase IV (KMG-IV): sequencing the most valuable type-strain genomes for metagenomic binning, comparative biology and taxonomic classification.</title>
        <authorList>
            <person name="Goeker M."/>
        </authorList>
    </citation>
    <scope>NUCLEOTIDE SEQUENCE [LARGE SCALE GENOMIC DNA]</scope>
    <source>
        <strain evidence="8 9">DSM 8510</strain>
    </source>
</reference>
<evidence type="ECO:0000256" key="4">
    <source>
        <dbReference type="ARBA" id="ARBA00023002"/>
    </source>
</evidence>
<feature type="binding site" evidence="7">
    <location>
        <position position="293"/>
    </location>
    <ligand>
        <name>substrate</name>
    </ligand>
</feature>
<evidence type="ECO:0000256" key="3">
    <source>
        <dbReference type="ARBA" id="ARBA00022857"/>
    </source>
</evidence>
<dbReference type="EMBL" id="JACICE010000002">
    <property type="protein sequence ID" value="MBB3775514.1"/>
    <property type="molecule type" value="Genomic_DNA"/>
</dbReference>
<comment type="miscellaneous">
    <text evidence="7">The active site is located at the dimer interface.</text>
</comment>
<comment type="function">
    <text evidence="7">Catalyzes the NAD(P)-dependent oxidation of 4-(phosphooxy)-L-threonine (HTP) into 2-amino-3-oxo-4-(phosphooxy)butyric acid which spontaneously decarboxylates to form 3-amino-2-oxopropyl phosphate (AHAP).</text>
</comment>
<evidence type="ECO:0000256" key="7">
    <source>
        <dbReference type="HAMAP-Rule" id="MF_00536"/>
    </source>
</evidence>
<comment type="caution">
    <text evidence="8">The sequence shown here is derived from an EMBL/GenBank/DDBJ whole genome shotgun (WGS) entry which is preliminary data.</text>
</comment>
<keyword evidence="6 7" id="KW-0664">Pyridoxine biosynthesis</keyword>
<organism evidence="8 9">
    <name type="scientific">Erythrobacter ramosus</name>
    <dbReference type="NCBI Taxonomy" id="35811"/>
    <lineage>
        <taxon>Bacteria</taxon>
        <taxon>Pseudomonadati</taxon>
        <taxon>Pseudomonadota</taxon>
        <taxon>Alphaproteobacteria</taxon>
        <taxon>Sphingomonadales</taxon>
        <taxon>Erythrobacteraceae</taxon>
        <taxon>Erythrobacter/Porphyrobacter group</taxon>
        <taxon>Erythrobacter</taxon>
    </lineage>
</organism>
<evidence type="ECO:0000256" key="2">
    <source>
        <dbReference type="ARBA" id="ARBA00022723"/>
    </source>
</evidence>
<name>A0ABR6HXY9_9SPHN</name>
<evidence type="ECO:0000256" key="1">
    <source>
        <dbReference type="ARBA" id="ARBA00022490"/>
    </source>
</evidence>
<sequence>MTPPALSLTAPLAISLGDPAGIGPEVILGAWARLRSERRAPPSFVVGGPQLLRALAERLGIDCPIVPIADPAEAMFAAGAGLPVLAGLDGPSSPGHPAADGARLALASLQWGTKFALSGVATGLVTAPVSKGELAAVGWDYPGQTEFLADACGRPYRDAVMMLAGPSLRTVPLTVHVSLAEVPGLISAELITHKARIVAAGLRRDFRIPAPRLAIAALNPHAGEGGKFGDEEARIIAPAIAALQAEGIDAFGPVPGDALFTPRARAGYDAALCMYHDQALIPLKALEFDEGVNVTLGLPLIRTSPDHGTAFDIAGQGLADPGAMAAAIVMASEMAIARASTGA</sequence>
<feature type="binding site" evidence="7">
    <location>
        <position position="176"/>
    </location>
    <ligand>
        <name>a divalent metal cation</name>
        <dbReference type="ChEBI" id="CHEBI:60240"/>
        <note>ligand shared between dimeric partners</note>
    </ligand>
</feature>
<feature type="binding site" evidence="7">
    <location>
        <position position="145"/>
    </location>
    <ligand>
        <name>substrate</name>
    </ligand>
</feature>
<dbReference type="PANTHER" id="PTHR30004:SF6">
    <property type="entry name" value="D-THREONATE 4-PHOSPHATE DEHYDROGENASE"/>
    <property type="match status" value="1"/>
</dbReference>
<dbReference type="GO" id="GO:0050570">
    <property type="term" value="F:4-hydroxythreonine-4-phosphate dehydrogenase activity"/>
    <property type="evidence" value="ECO:0007669"/>
    <property type="project" value="UniProtKB-EC"/>
</dbReference>
<keyword evidence="7" id="KW-0170">Cobalt</keyword>
<gene>
    <name evidence="7" type="primary">pdxA</name>
    <name evidence="8" type="ORF">FHS52_001483</name>
</gene>
<dbReference type="SUPFAM" id="SSF53659">
    <property type="entry name" value="Isocitrate/Isopropylmalate dehydrogenase-like"/>
    <property type="match status" value="1"/>
</dbReference>
<feature type="binding site" evidence="7">
    <location>
        <position position="221"/>
    </location>
    <ligand>
        <name>a divalent metal cation</name>
        <dbReference type="ChEBI" id="CHEBI:60240"/>
        <note>ligand shared between dimeric partners</note>
    </ligand>
</feature>
<keyword evidence="7" id="KW-0460">Magnesium</keyword>
<accession>A0ABR6HXY9</accession>
<keyword evidence="2 7" id="KW-0479">Metal-binding</keyword>
<keyword evidence="1 7" id="KW-0963">Cytoplasm</keyword>
<dbReference type="InterPro" id="IPR037510">
    <property type="entry name" value="PdxA"/>
</dbReference>
<evidence type="ECO:0000313" key="8">
    <source>
        <dbReference type="EMBL" id="MBB3775514.1"/>
    </source>
</evidence>
<dbReference type="NCBIfam" id="NF003699">
    <property type="entry name" value="PRK05312.1"/>
    <property type="match status" value="1"/>
</dbReference>
<feature type="binding site" evidence="7">
    <location>
        <position position="302"/>
    </location>
    <ligand>
        <name>substrate</name>
    </ligand>
</feature>
<evidence type="ECO:0000313" key="9">
    <source>
        <dbReference type="Proteomes" id="UP000548685"/>
    </source>
</evidence>
<feature type="binding site" evidence="7">
    <location>
        <position position="276"/>
    </location>
    <ligand>
        <name>a divalent metal cation</name>
        <dbReference type="ChEBI" id="CHEBI:60240"/>
        <note>ligand shared between dimeric partners</note>
    </ligand>
</feature>
<evidence type="ECO:0000256" key="5">
    <source>
        <dbReference type="ARBA" id="ARBA00023027"/>
    </source>
</evidence>
<evidence type="ECO:0000256" key="6">
    <source>
        <dbReference type="ARBA" id="ARBA00023096"/>
    </source>
</evidence>
<comment type="subcellular location">
    <subcellularLocation>
        <location evidence="7">Cytoplasm</location>
    </subcellularLocation>
</comment>
<dbReference type="NCBIfam" id="TIGR00557">
    <property type="entry name" value="pdxA"/>
    <property type="match status" value="1"/>
</dbReference>
<comment type="pathway">
    <text evidence="7">Cofactor biosynthesis; pyridoxine 5'-phosphate biosynthesis; pyridoxine 5'-phosphate from D-erythrose 4-phosphate: step 4/5.</text>
</comment>
<keyword evidence="9" id="KW-1185">Reference proteome</keyword>
<dbReference type="Gene3D" id="3.40.718.10">
    <property type="entry name" value="Isopropylmalate Dehydrogenase"/>
    <property type="match status" value="1"/>
</dbReference>
<dbReference type="EC" id="1.1.1.262" evidence="7"/>
<dbReference type="Proteomes" id="UP000548685">
    <property type="component" value="Unassembled WGS sequence"/>
</dbReference>
<comment type="catalytic activity">
    <reaction evidence="7">
        <text>4-(phosphooxy)-L-threonine + NAD(+) = 3-amino-2-oxopropyl phosphate + CO2 + NADH</text>
        <dbReference type="Rhea" id="RHEA:32275"/>
        <dbReference type="ChEBI" id="CHEBI:16526"/>
        <dbReference type="ChEBI" id="CHEBI:57279"/>
        <dbReference type="ChEBI" id="CHEBI:57540"/>
        <dbReference type="ChEBI" id="CHEBI:57945"/>
        <dbReference type="ChEBI" id="CHEBI:58452"/>
        <dbReference type="EC" id="1.1.1.262"/>
    </reaction>
</comment>
<dbReference type="InterPro" id="IPR005255">
    <property type="entry name" value="PdxA_fam"/>
</dbReference>
<dbReference type="HAMAP" id="MF_00536">
    <property type="entry name" value="PdxA"/>
    <property type="match status" value="1"/>
</dbReference>
<keyword evidence="4 7" id="KW-0560">Oxidoreductase</keyword>